<feature type="domain" description="SCP" evidence="4">
    <location>
        <begin position="30"/>
        <end position="162"/>
    </location>
</feature>
<keyword evidence="2" id="KW-0611">Plant defense</keyword>
<keyword evidence="5" id="KW-1185">Reference proteome</keyword>
<comment type="function">
    <text evidence="1">Probably involved in the defense reaction of plants against pathogens.</text>
</comment>
<dbReference type="Gene3D" id="3.40.33.10">
    <property type="entry name" value="CAP"/>
    <property type="match status" value="1"/>
</dbReference>
<sequence>MAIANSLFALCLLVSLQLTYVDARKLGAVSTITQFLAPHNALRGSMGLPPLQWSAQLAAYANWYGNQRRGDCELVHSTSNYGENIFWGQGNQWRIADAVAAWAAEQAYYNYNSNSCDPNADCSHYTQMVWRSTKFVGCARITCNSGDTFIVCEYDPHGNVIGKKPY</sequence>
<dbReference type="RefSeq" id="XP_020106227.1">
    <property type="nucleotide sequence ID" value="XM_020250638.1"/>
</dbReference>
<dbReference type="Proteomes" id="UP000515123">
    <property type="component" value="Linkage group 16"/>
</dbReference>
<evidence type="ECO:0000256" key="3">
    <source>
        <dbReference type="SAM" id="SignalP"/>
    </source>
</evidence>
<evidence type="ECO:0000259" key="4">
    <source>
        <dbReference type="SMART" id="SM00198"/>
    </source>
</evidence>
<keyword evidence="3" id="KW-0732">Signal</keyword>
<dbReference type="PRINTS" id="PR00837">
    <property type="entry name" value="V5TPXLIKE"/>
</dbReference>
<keyword evidence="2" id="KW-0568">Pathogenesis-related protein</keyword>
<reference evidence="5" key="1">
    <citation type="journal article" date="2015" name="Nat. Genet.">
        <title>The pineapple genome and the evolution of CAM photosynthesis.</title>
        <authorList>
            <person name="Ming R."/>
            <person name="VanBuren R."/>
            <person name="Wai C.M."/>
            <person name="Tang H."/>
            <person name="Schatz M.C."/>
            <person name="Bowers J.E."/>
            <person name="Lyons E."/>
            <person name="Wang M.L."/>
            <person name="Chen J."/>
            <person name="Biggers E."/>
            <person name="Zhang J."/>
            <person name="Huang L."/>
            <person name="Zhang L."/>
            <person name="Miao W."/>
            <person name="Zhang J."/>
            <person name="Ye Z."/>
            <person name="Miao C."/>
            <person name="Lin Z."/>
            <person name="Wang H."/>
            <person name="Zhou H."/>
            <person name="Yim W.C."/>
            <person name="Priest H.D."/>
            <person name="Zheng C."/>
            <person name="Woodhouse M."/>
            <person name="Edger P.P."/>
            <person name="Guyot R."/>
            <person name="Guo H.B."/>
            <person name="Guo H."/>
            <person name="Zheng G."/>
            <person name="Singh R."/>
            <person name="Sharma A."/>
            <person name="Min X."/>
            <person name="Zheng Y."/>
            <person name="Lee H."/>
            <person name="Gurtowski J."/>
            <person name="Sedlazeck F.J."/>
            <person name="Harkess A."/>
            <person name="McKain M.R."/>
            <person name="Liao Z."/>
            <person name="Fang J."/>
            <person name="Liu J."/>
            <person name="Zhang X."/>
            <person name="Zhang Q."/>
            <person name="Hu W."/>
            <person name="Qin Y."/>
            <person name="Wang K."/>
            <person name="Chen L.Y."/>
            <person name="Shirley N."/>
            <person name="Lin Y.R."/>
            <person name="Liu L.Y."/>
            <person name="Hernandez A.G."/>
            <person name="Wright C.L."/>
            <person name="Bulone V."/>
            <person name="Tuskan G.A."/>
            <person name="Heath K."/>
            <person name="Zee F."/>
            <person name="Moore P.H."/>
            <person name="Sunkar R."/>
            <person name="Leebens-Mack J.H."/>
            <person name="Mockler T."/>
            <person name="Bennetzen J.L."/>
            <person name="Freeling M."/>
            <person name="Sankoff D."/>
            <person name="Paterson A.H."/>
            <person name="Zhu X."/>
            <person name="Yang X."/>
            <person name="Smith J.A."/>
            <person name="Cushman J.C."/>
            <person name="Paull R.E."/>
            <person name="Yu Q."/>
        </authorList>
    </citation>
    <scope>NUCLEOTIDE SEQUENCE [LARGE SCALE GENOMIC DNA]</scope>
    <source>
        <strain evidence="5">cv. F153</strain>
    </source>
</reference>
<dbReference type="InterPro" id="IPR002413">
    <property type="entry name" value="V5_allergen-like"/>
</dbReference>
<dbReference type="SMART" id="SM00198">
    <property type="entry name" value="SCP"/>
    <property type="match status" value="1"/>
</dbReference>
<dbReference type="InterPro" id="IPR035940">
    <property type="entry name" value="CAP_sf"/>
</dbReference>
<dbReference type="AlphaFoldDB" id="A0A6P5GED1"/>
<feature type="signal peptide" evidence="3">
    <location>
        <begin position="1"/>
        <end position="23"/>
    </location>
</feature>
<dbReference type="Gramene" id="Aco006032.1.mrna1">
    <property type="protein sequence ID" value="Aco006032.1.mrna1.cds1"/>
    <property type="gene ID" value="Aco006032.1.path1"/>
</dbReference>
<dbReference type="OrthoDB" id="337038at2759"/>
<dbReference type="SUPFAM" id="SSF55797">
    <property type="entry name" value="PR-1-like"/>
    <property type="match status" value="1"/>
</dbReference>
<protein>
    <submittedName>
        <fullName evidence="6">Pathogenesis-related protein PRB1-2-like</fullName>
    </submittedName>
</protein>
<reference evidence="6" key="2">
    <citation type="submission" date="2025-08" db="UniProtKB">
        <authorList>
            <consortium name="RefSeq"/>
        </authorList>
    </citation>
    <scope>IDENTIFICATION</scope>
    <source>
        <tissue evidence="6">Leaf</tissue>
    </source>
</reference>
<dbReference type="InterPro" id="IPR001283">
    <property type="entry name" value="CRISP-related"/>
</dbReference>
<gene>
    <name evidence="6" type="primary">LOC109722546</name>
</gene>
<evidence type="ECO:0000313" key="6">
    <source>
        <dbReference type="RefSeq" id="XP_020106227.1"/>
    </source>
</evidence>
<evidence type="ECO:0000313" key="5">
    <source>
        <dbReference type="Proteomes" id="UP000515123"/>
    </source>
</evidence>
<evidence type="ECO:0000256" key="1">
    <source>
        <dbReference type="ARBA" id="ARBA00003143"/>
    </source>
</evidence>
<dbReference type="GeneID" id="109722546"/>
<dbReference type="PRINTS" id="PR00838">
    <property type="entry name" value="V5ALLERGEN"/>
</dbReference>
<organism evidence="5 6">
    <name type="scientific">Ananas comosus</name>
    <name type="common">Pineapple</name>
    <name type="synonym">Ananas ananas</name>
    <dbReference type="NCBI Taxonomy" id="4615"/>
    <lineage>
        <taxon>Eukaryota</taxon>
        <taxon>Viridiplantae</taxon>
        <taxon>Streptophyta</taxon>
        <taxon>Embryophyta</taxon>
        <taxon>Tracheophyta</taxon>
        <taxon>Spermatophyta</taxon>
        <taxon>Magnoliopsida</taxon>
        <taxon>Liliopsida</taxon>
        <taxon>Poales</taxon>
        <taxon>Bromeliaceae</taxon>
        <taxon>Bromelioideae</taxon>
        <taxon>Ananas</taxon>
    </lineage>
</organism>
<dbReference type="FunFam" id="3.40.33.10:FF:000004">
    <property type="entry name" value="CAP, cysteine-rich secretory protein, antigen 5"/>
    <property type="match status" value="1"/>
</dbReference>
<name>A0A6P5GED1_ANACO</name>
<dbReference type="CDD" id="cd05381">
    <property type="entry name" value="CAP_PR-1"/>
    <property type="match status" value="1"/>
</dbReference>
<dbReference type="PANTHER" id="PTHR10334">
    <property type="entry name" value="CYSTEINE-RICH SECRETORY PROTEIN-RELATED"/>
    <property type="match status" value="1"/>
</dbReference>
<dbReference type="Pfam" id="PF00188">
    <property type="entry name" value="CAP"/>
    <property type="match status" value="1"/>
</dbReference>
<feature type="chain" id="PRO_5027657239" evidence="3">
    <location>
        <begin position="24"/>
        <end position="166"/>
    </location>
</feature>
<proteinExistence type="predicted"/>
<accession>A0A6P5GED1</accession>
<dbReference type="InterPro" id="IPR014044">
    <property type="entry name" value="CAP_dom"/>
</dbReference>
<evidence type="ECO:0000256" key="2">
    <source>
        <dbReference type="ARBA" id="ARBA00023265"/>
    </source>
</evidence>